<accession>A0A9X1VA22</accession>
<evidence type="ECO:0000313" key="10">
    <source>
        <dbReference type="EMBL" id="MCI0182923.1"/>
    </source>
</evidence>
<sequence>MSDIRMIVPTSQASRVGLGKSSSSDTPLVRPGRILVVDDEQSIRDFLLFGLRDEGYDVMCAQDGEESLELLESFKPHVVLLDVMLPGIDGFEVCRLMRARARVAIIMLTARDDVTDRVKGLGIGADDYVMKPFSFAELKARIEARFRNQFPELSAVTRVGKFEVDKVQRLIRYEGVPIGLSKTEYALLEILLETPGVALTREQIMSRVWGDDFTGEDNILEVYIRYLRHKLHDTKRQLIRTVRGVGYRVDLQ</sequence>
<dbReference type="GO" id="GO:0006355">
    <property type="term" value="P:regulation of DNA-templated transcription"/>
    <property type="evidence" value="ECO:0007669"/>
    <property type="project" value="InterPro"/>
</dbReference>
<dbReference type="Pfam" id="PF00072">
    <property type="entry name" value="Response_reg"/>
    <property type="match status" value="1"/>
</dbReference>
<keyword evidence="5" id="KW-0804">Transcription</keyword>
<dbReference type="InterPro" id="IPR036388">
    <property type="entry name" value="WH-like_DNA-bd_sf"/>
</dbReference>
<evidence type="ECO:0000259" key="9">
    <source>
        <dbReference type="PROSITE" id="PS51755"/>
    </source>
</evidence>
<dbReference type="PROSITE" id="PS51755">
    <property type="entry name" value="OMPR_PHOB"/>
    <property type="match status" value="1"/>
</dbReference>
<evidence type="ECO:0000256" key="2">
    <source>
        <dbReference type="ARBA" id="ARBA00023012"/>
    </source>
</evidence>
<dbReference type="Pfam" id="PF00486">
    <property type="entry name" value="Trans_reg_C"/>
    <property type="match status" value="1"/>
</dbReference>
<dbReference type="InterPro" id="IPR011006">
    <property type="entry name" value="CheY-like_superfamily"/>
</dbReference>
<keyword evidence="3" id="KW-0805">Transcription regulation</keyword>
<dbReference type="EMBL" id="JALBUF010000002">
    <property type="protein sequence ID" value="MCI0182923.1"/>
    <property type="molecule type" value="Genomic_DNA"/>
</dbReference>
<dbReference type="GO" id="GO:0005829">
    <property type="term" value="C:cytosol"/>
    <property type="evidence" value="ECO:0007669"/>
    <property type="project" value="TreeGrafter"/>
</dbReference>
<feature type="modified residue" description="4-aspartylphosphate" evidence="6">
    <location>
        <position position="82"/>
    </location>
</feature>
<feature type="DNA-binding region" description="OmpR/PhoB-type" evidence="7">
    <location>
        <begin position="154"/>
        <end position="251"/>
    </location>
</feature>
<dbReference type="InterPro" id="IPR001867">
    <property type="entry name" value="OmpR/PhoB-type_DNA-bd"/>
</dbReference>
<reference evidence="10" key="1">
    <citation type="submission" date="2022-03" db="EMBL/GenBank/DDBJ databases">
        <title>Draft Genome Sequence of Firmicute Strain S0AB, a Heterotrophic Iron/Sulfur-Oxidizing Extreme Acidophile.</title>
        <authorList>
            <person name="Vergara E."/>
            <person name="Pakostova E."/>
            <person name="Johnson D.B."/>
            <person name="Holmes D.S."/>
        </authorList>
    </citation>
    <scope>NUCLEOTIDE SEQUENCE</scope>
    <source>
        <strain evidence="10">S0AB</strain>
    </source>
</reference>
<keyword evidence="4 7" id="KW-0238">DNA-binding</keyword>
<dbReference type="PANTHER" id="PTHR48111:SF1">
    <property type="entry name" value="TWO-COMPONENT RESPONSE REGULATOR ORR33"/>
    <property type="match status" value="1"/>
</dbReference>
<evidence type="ECO:0000256" key="5">
    <source>
        <dbReference type="ARBA" id="ARBA00023163"/>
    </source>
</evidence>
<dbReference type="Gene3D" id="6.10.250.690">
    <property type="match status" value="1"/>
</dbReference>
<dbReference type="Proteomes" id="UP001139263">
    <property type="component" value="Unassembled WGS sequence"/>
</dbReference>
<dbReference type="SUPFAM" id="SSF52172">
    <property type="entry name" value="CheY-like"/>
    <property type="match status" value="1"/>
</dbReference>
<evidence type="ECO:0000313" key="11">
    <source>
        <dbReference type="Proteomes" id="UP001139263"/>
    </source>
</evidence>
<dbReference type="InterPro" id="IPR039420">
    <property type="entry name" value="WalR-like"/>
</dbReference>
<evidence type="ECO:0000256" key="7">
    <source>
        <dbReference type="PROSITE-ProRule" id="PRU01091"/>
    </source>
</evidence>
<dbReference type="GO" id="GO:0000976">
    <property type="term" value="F:transcription cis-regulatory region binding"/>
    <property type="evidence" value="ECO:0007669"/>
    <property type="project" value="TreeGrafter"/>
</dbReference>
<dbReference type="FunFam" id="3.40.50.2300:FF:000001">
    <property type="entry name" value="DNA-binding response regulator PhoB"/>
    <property type="match status" value="1"/>
</dbReference>
<evidence type="ECO:0000259" key="8">
    <source>
        <dbReference type="PROSITE" id="PS50110"/>
    </source>
</evidence>
<evidence type="ECO:0000256" key="4">
    <source>
        <dbReference type="ARBA" id="ARBA00023125"/>
    </source>
</evidence>
<dbReference type="GO" id="GO:0000156">
    <property type="term" value="F:phosphorelay response regulator activity"/>
    <property type="evidence" value="ECO:0007669"/>
    <property type="project" value="TreeGrafter"/>
</dbReference>
<feature type="domain" description="Response regulatory" evidence="8">
    <location>
        <begin position="33"/>
        <end position="146"/>
    </location>
</feature>
<protein>
    <submittedName>
        <fullName evidence="10">Response regulator MprA</fullName>
    </submittedName>
</protein>
<feature type="domain" description="OmpR/PhoB-type" evidence="9">
    <location>
        <begin position="154"/>
        <end position="251"/>
    </location>
</feature>
<dbReference type="PANTHER" id="PTHR48111">
    <property type="entry name" value="REGULATOR OF RPOS"/>
    <property type="match status" value="1"/>
</dbReference>
<proteinExistence type="predicted"/>
<name>A0A9X1VA22_9BACL</name>
<gene>
    <name evidence="10" type="primary">mprA_1</name>
    <name evidence="10" type="ORF">MM817_01192</name>
</gene>
<dbReference type="GO" id="GO:0032993">
    <property type="term" value="C:protein-DNA complex"/>
    <property type="evidence" value="ECO:0007669"/>
    <property type="project" value="TreeGrafter"/>
</dbReference>
<dbReference type="CDD" id="cd00383">
    <property type="entry name" value="trans_reg_C"/>
    <property type="match status" value="1"/>
</dbReference>
<comment type="caution">
    <text evidence="10">The sequence shown here is derived from an EMBL/GenBank/DDBJ whole genome shotgun (WGS) entry which is preliminary data.</text>
</comment>
<evidence type="ECO:0000256" key="3">
    <source>
        <dbReference type="ARBA" id="ARBA00023015"/>
    </source>
</evidence>
<evidence type="ECO:0000256" key="1">
    <source>
        <dbReference type="ARBA" id="ARBA00022553"/>
    </source>
</evidence>
<keyword evidence="11" id="KW-1185">Reference proteome</keyword>
<evidence type="ECO:0000256" key="6">
    <source>
        <dbReference type="PROSITE-ProRule" id="PRU00169"/>
    </source>
</evidence>
<dbReference type="SMART" id="SM00448">
    <property type="entry name" value="REC"/>
    <property type="match status" value="1"/>
</dbReference>
<dbReference type="Gene3D" id="1.10.10.10">
    <property type="entry name" value="Winged helix-like DNA-binding domain superfamily/Winged helix DNA-binding domain"/>
    <property type="match status" value="1"/>
</dbReference>
<organism evidence="10 11">
    <name type="scientific">Sulfoacidibacillus ferrooxidans</name>
    <dbReference type="NCBI Taxonomy" id="2005001"/>
    <lineage>
        <taxon>Bacteria</taxon>
        <taxon>Bacillati</taxon>
        <taxon>Bacillota</taxon>
        <taxon>Bacilli</taxon>
        <taxon>Bacillales</taxon>
        <taxon>Alicyclobacillaceae</taxon>
        <taxon>Sulfoacidibacillus</taxon>
    </lineage>
</organism>
<dbReference type="Gene3D" id="3.40.50.2300">
    <property type="match status" value="1"/>
</dbReference>
<dbReference type="RefSeq" id="WP_241712520.1">
    <property type="nucleotide sequence ID" value="NZ_JALBUF010000002.1"/>
</dbReference>
<keyword evidence="2" id="KW-0902">Two-component regulatory system</keyword>
<keyword evidence="1 6" id="KW-0597">Phosphoprotein</keyword>
<dbReference type="AlphaFoldDB" id="A0A9X1VA22"/>
<dbReference type="SMART" id="SM00862">
    <property type="entry name" value="Trans_reg_C"/>
    <property type="match status" value="1"/>
</dbReference>
<dbReference type="PROSITE" id="PS50110">
    <property type="entry name" value="RESPONSE_REGULATORY"/>
    <property type="match status" value="1"/>
</dbReference>
<dbReference type="InterPro" id="IPR001789">
    <property type="entry name" value="Sig_transdc_resp-reg_receiver"/>
</dbReference>
<dbReference type="CDD" id="cd17574">
    <property type="entry name" value="REC_OmpR"/>
    <property type="match status" value="1"/>
</dbReference>